<sequence>MSADPPQPLPAQADPAAKQKKNPIGSWFVKKFGRRNSEAGGANPHPPTSPKLKEPRSRRTSNFAPANNNSSGLSANPNGGGPQRTVDGLPSFAGDSGQGLASTLVVPTSPSATNVATPPPQLASLPQQEPLGALGFNPNDSNATAPLAHGQTQPAPAINTQPLSLQVDPSLHSVSSPVSDIMTPRANTNALHAHSQHGSSTDAPASSAVADAGTHLVPAASQQESLRSSSDSDQSSRDGLGRDSIGNRTMDTGKSRASTKPTTLMSLDTREAQVLPTTHIAQARHGESGSAAPGTNGTAGAATAVQFASPPLARTGSGTRPNGAVSDEHGPYVNIPSHSRHHPSNNPSPFAMPPDNASVLTLASSTAAHSFAGAASSRSQGHGHAPSLGGARSIGGSLMGDRRNSSDTYASLKALPPLSRRGSDSSSRTRESVAASATGQSSAQAMYAPGTGASVYAGPGAPSDRVSIHRTPSQRTVATQRSIPLSASASNAALNAYSNPKSDHSQEAPAAVQAQDGGAAAVAALHREPQVTAQADAPVKAAGTATGNGDAATEALPATQAPTEAAEPAATATAMAASTKPLPSPSADLLEAQAAHLAATEHDVPSALAKPRADPLDAAADDSADGDKLLLPGGPAISP</sequence>
<feature type="compositionally biased region" description="Polar residues" evidence="1">
    <location>
        <begin position="185"/>
        <end position="204"/>
    </location>
</feature>
<feature type="compositionally biased region" description="Polar residues" evidence="1">
    <location>
        <begin position="60"/>
        <end position="77"/>
    </location>
</feature>
<evidence type="ECO:0000256" key="1">
    <source>
        <dbReference type="SAM" id="MobiDB-lite"/>
    </source>
</evidence>
<organism evidence="2 3">
    <name type="scientific">Pseudozyma flocculosa</name>
    <dbReference type="NCBI Taxonomy" id="84751"/>
    <lineage>
        <taxon>Eukaryota</taxon>
        <taxon>Fungi</taxon>
        <taxon>Dikarya</taxon>
        <taxon>Basidiomycota</taxon>
        <taxon>Ustilaginomycotina</taxon>
        <taxon>Ustilaginomycetes</taxon>
        <taxon>Ustilaginales</taxon>
        <taxon>Ustilaginaceae</taxon>
        <taxon>Pseudozyma</taxon>
    </lineage>
</organism>
<feature type="compositionally biased region" description="Low complexity" evidence="1">
    <location>
        <begin position="541"/>
        <end position="577"/>
    </location>
</feature>
<proteinExistence type="predicted"/>
<feature type="compositionally biased region" description="Low complexity" evidence="1">
    <location>
        <begin position="432"/>
        <end position="444"/>
    </location>
</feature>
<gene>
    <name evidence="2" type="ORF">PSFLO_05814</name>
</gene>
<dbReference type="Proteomes" id="UP000323386">
    <property type="component" value="Unassembled WGS sequence"/>
</dbReference>
<dbReference type="EMBL" id="OOIP01000019">
    <property type="protein sequence ID" value="SPO40332.1"/>
    <property type="molecule type" value="Genomic_DNA"/>
</dbReference>
<feature type="compositionally biased region" description="Low complexity" evidence="1">
    <location>
        <begin position="485"/>
        <end position="499"/>
    </location>
</feature>
<name>A0A5C3F7G2_9BASI</name>
<feature type="compositionally biased region" description="Low complexity" evidence="1">
    <location>
        <begin position="221"/>
        <end position="233"/>
    </location>
</feature>
<reference evidence="2 3" key="1">
    <citation type="submission" date="2018-03" db="EMBL/GenBank/DDBJ databases">
        <authorList>
            <person name="Guldener U."/>
        </authorList>
    </citation>
    <scope>NUCLEOTIDE SEQUENCE [LARGE SCALE GENOMIC DNA]</scope>
    <source>
        <strain evidence="2 3">DAOM196992</strain>
    </source>
</reference>
<evidence type="ECO:0000313" key="3">
    <source>
        <dbReference type="Proteomes" id="UP000323386"/>
    </source>
</evidence>
<feature type="region of interest" description="Disordered" evidence="1">
    <location>
        <begin position="1"/>
        <end position="272"/>
    </location>
</feature>
<feature type="compositionally biased region" description="Polar residues" evidence="1">
    <location>
        <begin position="246"/>
        <end position="266"/>
    </location>
</feature>
<feature type="compositionally biased region" description="Polar residues" evidence="1">
    <location>
        <begin position="99"/>
        <end position="116"/>
    </location>
</feature>
<feature type="compositionally biased region" description="Basic and acidic residues" evidence="1">
    <location>
        <begin position="421"/>
        <end position="431"/>
    </location>
</feature>
<feature type="compositionally biased region" description="Polar residues" evidence="1">
    <location>
        <begin position="470"/>
        <end position="483"/>
    </location>
</feature>
<protein>
    <submittedName>
        <fullName evidence="2">Uncharacterized protein</fullName>
    </submittedName>
</protein>
<evidence type="ECO:0000313" key="2">
    <source>
        <dbReference type="EMBL" id="SPO40332.1"/>
    </source>
</evidence>
<feature type="compositionally biased region" description="Low complexity" evidence="1">
    <location>
        <begin position="508"/>
        <end position="524"/>
    </location>
</feature>
<feature type="region of interest" description="Disordered" evidence="1">
    <location>
        <begin position="373"/>
        <end position="444"/>
    </location>
</feature>
<feature type="compositionally biased region" description="Polar residues" evidence="1">
    <location>
        <begin position="138"/>
        <end position="164"/>
    </location>
</feature>
<feature type="region of interest" description="Disordered" evidence="1">
    <location>
        <begin position="311"/>
        <end position="357"/>
    </location>
</feature>
<dbReference type="OrthoDB" id="3366002at2759"/>
<dbReference type="AlphaFoldDB" id="A0A5C3F7G2"/>
<feature type="region of interest" description="Disordered" evidence="1">
    <location>
        <begin position="456"/>
        <end position="639"/>
    </location>
</feature>
<keyword evidence="3" id="KW-1185">Reference proteome</keyword>
<accession>A0A5C3F7G2</accession>